<dbReference type="Proteomes" id="UP000606974">
    <property type="component" value="Unassembled WGS sequence"/>
</dbReference>
<reference evidence="1" key="1">
    <citation type="submission" date="2020-02" db="EMBL/GenBank/DDBJ databases">
        <authorList>
            <person name="Palmer J.M."/>
        </authorList>
    </citation>
    <scope>NUCLEOTIDE SEQUENCE</scope>
    <source>
        <strain evidence="1">EPUS1.4</strain>
        <tissue evidence="1">Thallus</tissue>
    </source>
</reference>
<sequence>MVVVDPLFELRPEVFNWIQIRAIGRPIHQRGVILHEDYTRLPYSRQLVVENGEIRVGSVF</sequence>
<comment type="caution">
    <text evidence="1">The sequence shown here is derived from an EMBL/GenBank/DDBJ whole genome shotgun (WGS) entry which is preliminary data.</text>
</comment>
<dbReference type="AlphaFoldDB" id="A0A8H7A7H5"/>
<evidence type="ECO:0000313" key="1">
    <source>
        <dbReference type="EMBL" id="KAF7502026.1"/>
    </source>
</evidence>
<gene>
    <name evidence="1" type="ORF">GJ744_009306</name>
</gene>
<accession>A0A8H7A7H5</accession>
<name>A0A8H7A7H5_9EURO</name>
<protein>
    <submittedName>
        <fullName evidence="1">Uncharacterized protein</fullName>
    </submittedName>
</protein>
<organism evidence="1 2">
    <name type="scientific">Endocarpon pusillum</name>
    <dbReference type="NCBI Taxonomy" id="364733"/>
    <lineage>
        <taxon>Eukaryota</taxon>
        <taxon>Fungi</taxon>
        <taxon>Dikarya</taxon>
        <taxon>Ascomycota</taxon>
        <taxon>Pezizomycotina</taxon>
        <taxon>Eurotiomycetes</taxon>
        <taxon>Chaetothyriomycetidae</taxon>
        <taxon>Verrucariales</taxon>
        <taxon>Verrucariaceae</taxon>
        <taxon>Endocarpon</taxon>
    </lineage>
</organism>
<proteinExistence type="predicted"/>
<dbReference type="EMBL" id="JAACFV010000543">
    <property type="protein sequence ID" value="KAF7502026.1"/>
    <property type="molecule type" value="Genomic_DNA"/>
</dbReference>
<evidence type="ECO:0000313" key="2">
    <source>
        <dbReference type="Proteomes" id="UP000606974"/>
    </source>
</evidence>
<keyword evidence="2" id="KW-1185">Reference proteome</keyword>